<dbReference type="SUPFAM" id="SSF52047">
    <property type="entry name" value="RNI-like"/>
    <property type="match status" value="1"/>
</dbReference>
<dbReference type="Gene3D" id="3.80.10.10">
    <property type="entry name" value="Ribonuclease Inhibitor"/>
    <property type="match status" value="1"/>
</dbReference>
<name>A0AAD7CI84_9AGAR</name>
<keyword evidence="3" id="KW-1185">Reference proteome</keyword>
<feature type="coiled-coil region" evidence="1">
    <location>
        <begin position="3"/>
        <end position="37"/>
    </location>
</feature>
<organism evidence="2 3">
    <name type="scientific">Roridomyces roridus</name>
    <dbReference type="NCBI Taxonomy" id="1738132"/>
    <lineage>
        <taxon>Eukaryota</taxon>
        <taxon>Fungi</taxon>
        <taxon>Dikarya</taxon>
        <taxon>Basidiomycota</taxon>
        <taxon>Agaricomycotina</taxon>
        <taxon>Agaricomycetes</taxon>
        <taxon>Agaricomycetidae</taxon>
        <taxon>Agaricales</taxon>
        <taxon>Marasmiineae</taxon>
        <taxon>Mycenaceae</taxon>
        <taxon>Roridomyces</taxon>
    </lineage>
</organism>
<evidence type="ECO:0008006" key="4">
    <source>
        <dbReference type="Google" id="ProtNLM"/>
    </source>
</evidence>
<reference evidence="2" key="1">
    <citation type="submission" date="2023-03" db="EMBL/GenBank/DDBJ databases">
        <title>Massive genome expansion in bonnet fungi (Mycena s.s.) driven by repeated elements and novel gene families across ecological guilds.</title>
        <authorList>
            <consortium name="Lawrence Berkeley National Laboratory"/>
            <person name="Harder C.B."/>
            <person name="Miyauchi S."/>
            <person name="Viragh M."/>
            <person name="Kuo A."/>
            <person name="Thoen E."/>
            <person name="Andreopoulos B."/>
            <person name="Lu D."/>
            <person name="Skrede I."/>
            <person name="Drula E."/>
            <person name="Henrissat B."/>
            <person name="Morin E."/>
            <person name="Kohler A."/>
            <person name="Barry K."/>
            <person name="LaButti K."/>
            <person name="Morin E."/>
            <person name="Salamov A."/>
            <person name="Lipzen A."/>
            <person name="Mereny Z."/>
            <person name="Hegedus B."/>
            <person name="Baldrian P."/>
            <person name="Stursova M."/>
            <person name="Weitz H."/>
            <person name="Taylor A."/>
            <person name="Grigoriev I.V."/>
            <person name="Nagy L.G."/>
            <person name="Martin F."/>
            <person name="Kauserud H."/>
        </authorList>
    </citation>
    <scope>NUCLEOTIDE SEQUENCE</scope>
    <source>
        <strain evidence="2">9284</strain>
    </source>
</reference>
<sequence length="422" mass="47652">MSISELEARIEGFSTEIERHKEVLSELERSKSHAQRQLNALRDPLARIPVEISSEIFLHCVPTRSSLGRHHIPTLFLTICHGWSDIAVSIPALWAAIYIDLSEAAQGLETTVGNWLERARGHLLDVCLMGLMRETNQQVAELIWQYSGQLKSLDIDFANVDAHGHEDFEYRPLGDSGPQHPLPFLRTLTIGGHEELGCSWRPIHRLLSLAPHLVEFEASNMSFHDIPSPFVTELVLPNLRRLELSNAAALEWHTDILRWFSTPRLQNLSLPGASQDAVPFLQRLSPPLRRFRANIRTSPRGMNPRLQPILQLMPTLTHLELEFPSRDSETELFTILAEDPSMVPNLASLSLVNANIPSDSIWKMLVRAVSARHHKLRSIRINSLTNEASEETLAALRALLADGVDIQVLRWYDFGPNLLLSE</sequence>
<proteinExistence type="predicted"/>
<accession>A0AAD7CI84</accession>
<dbReference type="InterPro" id="IPR032675">
    <property type="entry name" value="LRR_dom_sf"/>
</dbReference>
<comment type="caution">
    <text evidence="2">The sequence shown here is derived from an EMBL/GenBank/DDBJ whole genome shotgun (WGS) entry which is preliminary data.</text>
</comment>
<dbReference type="AlphaFoldDB" id="A0AAD7CI84"/>
<evidence type="ECO:0000313" key="2">
    <source>
        <dbReference type="EMBL" id="KAJ7649803.1"/>
    </source>
</evidence>
<gene>
    <name evidence="2" type="ORF">FB45DRAFT_997066</name>
</gene>
<dbReference type="Proteomes" id="UP001221142">
    <property type="component" value="Unassembled WGS sequence"/>
</dbReference>
<protein>
    <recommendedName>
        <fullName evidence="4">F-box domain-containing protein</fullName>
    </recommendedName>
</protein>
<dbReference type="EMBL" id="JARKIF010000001">
    <property type="protein sequence ID" value="KAJ7649803.1"/>
    <property type="molecule type" value="Genomic_DNA"/>
</dbReference>
<evidence type="ECO:0000256" key="1">
    <source>
        <dbReference type="SAM" id="Coils"/>
    </source>
</evidence>
<evidence type="ECO:0000313" key="3">
    <source>
        <dbReference type="Proteomes" id="UP001221142"/>
    </source>
</evidence>
<keyword evidence="1" id="KW-0175">Coiled coil</keyword>